<evidence type="ECO:0000256" key="5">
    <source>
        <dbReference type="ARBA" id="ARBA00022723"/>
    </source>
</evidence>
<dbReference type="CDD" id="cd01335">
    <property type="entry name" value="Radical_SAM"/>
    <property type="match status" value="1"/>
</dbReference>
<protein>
    <recommendedName>
        <fullName evidence="2 10">7,8-didemethyl-8-hydroxy-5-deazariboflavin synthase</fullName>
        <ecNumber evidence="2 10">4.3.1.32</ecNumber>
    </recommendedName>
    <alternativeName>
        <fullName evidence="10">FO synthase subunit 1</fullName>
    </alternativeName>
</protein>
<proteinExistence type="inferred from homology"/>
<evidence type="ECO:0000256" key="3">
    <source>
        <dbReference type="ARBA" id="ARBA00022485"/>
    </source>
</evidence>
<feature type="binding site" evidence="10">
    <location>
        <position position="22"/>
    </location>
    <ligand>
        <name>[4Fe-4S] cluster</name>
        <dbReference type="ChEBI" id="CHEBI:49883"/>
        <note>4Fe-4S-S-AdoMet</note>
    </ligand>
</feature>
<dbReference type="GO" id="GO:0005506">
    <property type="term" value="F:iron ion binding"/>
    <property type="evidence" value="ECO:0007669"/>
    <property type="project" value="UniProtKB-UniRule"/>
</dbReference>
<organism evidence="12">
    <name type="scientific">Candidatus Methanophaga sp. ANME-1 ERB7</name>
    <dbReference type="NCBI Taxonomy" id="2759913"/>
    <lineage>
        <taxon>Archaea</taxon>
        <taxon>Methanobacteriati</taxon>
        <taxon>Methanobacteriota</taxon>
        <taxon>Stenosarchaea group</taxon>
        <taxon>Methanomicrobia</taxon>
        <taxon>Candidatus Methanophagales</taxon>
        <taxon>Candidatus Methanophagaceae</taxon>
        <taxon>Candidatus Methanophaga</taxon>
    </lineage>
</organism>
<dbReference type="InterPro" id="IPR007197">
    <property type="entry name" value="rSAM"/>
</dbReference>
<feature type="domain" description="Radical SAM core" evidence="11">
    <location>
        <begin position="4"/>
        <end position="243"/>
    </location>
</feature>
<keyword evidence="4 10" id="KW-0949">S-adenosyl-L-methionine</keyword>
<dbReference type="PANTHER" id="PTHR43076:SF15">
    <property type="entry name" value="7,8-DIDEMETHYL-8-HYDROXY-5-DEAZARIBOFLAVIN SYNTHASE"/>
    <property type="match status" value="1"/>
</dbReference>
<dbReference type="Gene3D" id="3.20.20.70">
    <property type="entry name" value="Aldolase class I"/>
    <property type="match status" value="1"/>
</dbReference>
<keyword evidence="3 10" id="KW-0004">4Fe-4S</keyword>
<dbReference type="HAMAP" id="MF_01611">
    <property type="entry name" value="FO_synth_sub1"/>
    <property type="match status" value="1"/>
</dbReference>
<dbReference type="InterPro" id="IPR019939">
    <property type="entry name" value="CofG_family"/>
</dbReference>
<evidence type="ECO:0000256" key="9">
    <source>
        <dbReference type="ARBA" id="ARBA00048974"/>
    </source>
</evidence>
<keyword evidence="6 10" id="KW-0408">Iron</keyword>
<evidence type="ECO:0000256" key="10">
    <source>
        <dbReference type="HAMAP-Rule" id="MF_01611"/>
    </source>
</evidence>
<dbReference type="PROSITE" id="PS51918">
    <property type="entry name" value="RADICAL_SAM"/>
    <property type="match status" value="1"/>
</dbReference>
<dbReference type="EMBL" id="MT631664">
    <property type="protein sequence ID" value="QNO56661.1"/>
    <property type="molecule type" value="Genomic_DNA"/>
</dbReference>
<feature type="binding site" evidence="10">
    <location>
        <position position="25"/>
    </location>
    <ligand>
        <name>[4Fe-4S] cluster</name>
        <dbReference type="ChEBI" id="CHEBI:49883"/>
        <note>4Fe-4S-S-AdoMet</note>
    </ligand>
</feature>
<dbReference type="NCBIfam" id="TIGR03550">
    <property type="entry name" value="F420_cofG"/>
    <property type="match status" value="1"/>
</dbReference>
<comment type="catalytic activity">
    <reaction evidence="9 10">
        <text>5-amino-5-(4-hydroxybenzyl)-6-(D-ribitylimino)-5,6-dihydrouracil + S-adenosyl-L-methionine = 7,8-didemethyl-8-hydroxy-5-deazariboflavin + 5'-deoxyadenosine + L-methionine + NH4(+) + H(+)</text>
        <dbReference type="Rhea" id="RHEA:55204"/>
        <dbReference type="ChEBI" id="CHEBI:15378"/>
        <dbReference type="ChEBI" id="CHEBI:17319"/>
        <dbReference type="ChEBI" id="CHEBI:28938"/>
        <dbReference type="ChEBI" id="CHEBI:57844"/>
        <dbReference type="ChEBI" id="CHEBI:59789"/>
        <dbReference type="ChEBI" id="CHEBI:59904"/>
        <dbReference type="ChEBI" id="CHEBI:85936"/>
        <dbReference type="EC" id="4.3.1.32"/>
    </reaction>
</comment>
<dbReference type="GO" id="GO:0044689">
    <property type="term" value="F:7,8-didemethyl-8-hydroxy-5-deazariboflavin synthase activity"/>
    <property type="evidence" value="ECO:0007669"/>
    <property type="project" value="UniProtKB-EC"/>
</dbReference>
<comment type="similarity">
    <text evidence="10">Belongs to the radical SAM superfamily. CofG family.</text>
</comment>
<reference evidence="12" key="1">
    <citation type="submission" date="2020-06" db="EMBL/GenBank/DDBJ databases">
        <title>Unique genomic features of the anaerobic methanotrophic archaea.</title>
        <authorList>
            <person name="Chadwick G.L."/>
            <person name="Skennerton C.T."/>
            <person name="Laso-Perez R."/>
            <person name="Leu A.O."/>
            <person name="Speth D.R."/>
            <person name="Yu H."/>
            <person name="Morgan-Lang C."/>
            <person name="Hatzenpichler R."/>
            <person name="Goudeau D."/>
            <person name="Malmstrom R."/>
            <person name="Brazelton W.J."/>
            <person name="Woyke T."/>
            <person name="Hallam S.J."/>
            <person name="Tyson G.W."/>
            <person name="Wegener G."/>
            <person name="Boetius A."/>
            <person name="Orphan V."/>
        </authorList>
    </citation>
    <scope>NUCLEOTIDE SEQUENCE</scope>
</reference>
<dbReference type="InterPro" id="IPR034405">
    <property type="entry name" value="F420"/>
</dbReference>
<keyword evidence="7 10" id="KW-0411">Iron-sulfur</keyword>
<evidence type="ECO:0000256" key="6">
    <source>
        <dbReference type="ARBA" id="ARBA00023004"/>
    </source>
</evidence>
<dbReference type="InterPro" id="IPR006638">
    <property type="entry name" value="Elp3/MiaA/NifB-like_rSAM"/>
</dbReference>
<evidence type="ECO:0000259" key="11">
    <source>
        <dbReference type="PROSITE" id="PS51918"/>
    </source>
</evidence>
<evidence type="ECO:0000256" key="1">
    <source>
        <dbReference type="ARBA" id="ARBA00004712"/>
    </source>
</evidence>
<dbReference type="GO" id="GO:0016765">
    <property type="term" value="F:transferase activity, transferring alkyl or aryl (other than methyl) groups"/>
    <property type="evidence" value="ECO:0007669"/>
    <property type="project" value="InterPro"/>
</dbReference>
<dbReference type="SFLD" id="SFLDS00029">
    <property type="entry name" value="Radical_SAM"/>
    <property type="match status" value="1"/>
</dbReference>
<dbReference type="PANTHER" id="PTHR43076">
    <property type="entry name" value="FO SYNTHASE (COFH)"/>
    <property type="match status" value="1"/>
</dbReference>
<dbReference type="NCBIfam" id="NF004884">
    <property type="entry name" value="PRK06245.1"/>
    <property type="match status" value="1"/>
</dbReference>
<dbReference type="UniPathway" id="UPA00072"/>
<dbReference type="GO" id="GO:0051539">
    <property type="term" value="F:4 iron, 4 sulfur cluster binding"/>
    <property type="evidence" value="ECO:0007669"/>
    <property type="project" value="UniProtKB-KW"/>
</dbReference>
<evidence type="ECO:0000256" key="7">
    <source>
        <dbReference type="ARBA" id="ARBA00023014"/>
    </source>
</evidence>
<dbReference type="SMART" id="SM00729">
    <property type="entry name" value="Elp3"/>
    <property type="match status" value="1"/>
</dbReference>
<dbReference type="SFLD" id="SFLDG01388">
    <property type="entry name" value="7_8-didemethyl-8-hydroxy-5-dea"/>
    <property type="match status" value="1"/>
</dbReference>
<sequence length="330" mass="37472">MRYITFSKNIFIPVTNVCRNACDYCGFKARRLEEAYVIDKREFLAIIANKGSATEALFTAGEKPELANLAHFFTDRLVSLGCSSLIEYTKEMCKLAIKRGLLPHCNLGVLSRAELKELRPVNASMGLMLETTSELEAHKKSPGKDPKLRLAMLEEAGRLKIPFTTGILVGIGEEKGDHIPALEAIKSVHEKYGHIQEVIIQPFFPKSFTPMRNKKPPSFEEMKEVVRAAKEILPNEIAIQVPPNLTSPTELIELGASDLGGIAEKTIDYINPESPWPREDELRRRVAPYELRERLPIYPRYIKKSWYSEEIRPLIEQYADEDGLRKRDVC</sequence>
<dbReference type="SFLD" id="SFLDF00294">
    <property type="entry name" value="7_8-didemethyl-8-hydroxy-5-dea"/>
    <property type="match status" value="1"/>
</dbReference>
<accession>A0A7G9Z8S7</accession>
<comment type="pathway">
    <text evidence="1 10">Cofactor biosynthesis; coenzyme F0 biosynthesis.</text>
</comment>
<dbReference type="AlphaFoldDB" id="A0A7G9Z8S7"/>
<keyword evidence="8 10" id="KW-0456">Lyase</keyword>
<comment type="function">
    <text evidence="10">Catalyzes the radical-mediated synthesis of 7,8-didemethyl-8-hydroxy-5-deazariboflavin (FO) from 5-amino-5-(4-hydroxybenzyl)-6-(D-ribitylimino)-5,6-dihydrouracil.</text>
</comment>
<feature type="binding site" evidence="10">
    <location>
        <position position="18"/>
    </location>
    <ligand>
        <name>[4Fe-4S] cluster</name>
        <dbReference type="ChEBI" id="CHEBI:49883"/>
        <note>4Fe-4S-S-AdoMet</note>
    </ligand>
</feature>
<dbReference type="SUPFAM" id="SSF102114">
    <property type="entry name" value="Radical SAM enzymes"/>
    <property type="match status" value="1"/>
</dbReference>
<dbReference type="Pfam" id="PF04055">
    <property type="entry name" value="Radical_SAM"/>
    <property type="match status" value="1"/>
</dbReference>
<name>A0A7G9Z8S7_9EURY</name>
<dbReference type="InterPro" id="IPR058240">
    <property type="entry name" value="rSAM_sf"/>
</dbReference>
<evidence type="ECO:0000256" key="4">
    <source>
        <dbReference type="ARBA" id="ARBA00022691"/>
    </source>
</evidence>
<comment type="subunit">
    <text evidence="10">The FO synthase complex consists of two subunits, CofG and CofH.</text>
</comment>
<evidence type="ECO:0000256" key="8">
    <source>
        <dbReference type="ARBA" id="ARBA00023239"/>
    </source>
</evidence>
<dbReference type="InterPro" id="IPR013785">
    <property type="entry name" value="Aldolase_TIM"/>
</dbReference>
<gene>
    <name evidence="10 12" type="primary">cofG</name>
    <name evidence="12" type="ORF">ILOGCEIP_00012</name>
</gene>
<comment type="cofactor">
    <cofactor evidence="10">
        <name>[4Fe-4S] cluster</name>
        <dbReference type="ChEBI" id="CHEBI:49883"/>
    </cofactor>
    <text evidence="10">Binds 1 [4Fe-4S] cluster. The cluster is coordinated with 3 cysteines and an exchangeable S-adenosyl-L-methionine.</text>
</comment>
<keyword evidence="5 10" id="KW-0479">Metal-binding</keyword>
<evidence type="ECO:0000256" key="2">
    <source>
        <dbReference type="ARBA" id="ARBA00012126"/>
    </source>
</evidence>
<dbReference type="SFLD" id="SFLDG01064">
    <property type="entry name" value="F420__menaquinone_cofactor_bio"/>
    <property type="match status" value="1"/>
</dbReference>
<evidence type="ECO:0000313" key="12">
    <source>
        <dbReference type="EMBL" id="QNO56661.1"/>
    </source>
</evidence>
<dbReference type="EC" id="4.3.1.32" evidence="2 10"/>